<sequence length="219" mass="25129">MRYRNVSNFPSTLYSCTVGLLFAVLFYLRAVDGMSLTVAIAILILYCLYICMMAAIIRQFNDMMEGNNAVEKCKGQLMLMLGADLVMRIYQMVIGLFIVCDLEMVFLFLSLQHFYSFILYMILIPGIPESQITFNGQLRPLLTSLLFSAYLHVSFFSLFATNTDCTYVCKAFYVAMSISWLLLIHSDFYLIRHDCFKLTGEKEEMDITETTECVVYSLA</sequence>
<keyword evidence="1" id="KW-1133">Transmembrane helix</keyword>
<feature type="transmembrane region" description="Helical" evidence="1">
    <location>
        <begin position="171"/>
        <end position="191"/>
    </location>
</feature>
<proteinExistence type="predicted"/>
<organism evidence="3">
    <name type="scientific">Caenorhabditis remanei</name>
    <name type="common">Caenorhabditis vulgaris</name>
    <dbReference type="NCBI Taxonomy" id="31234"/>
    <lineage>
        <taxon>Eukaryota</taxon>
        <taxon>Metazoa</taxon>
        <taxon>Ecdysozoa</taxon>
        <taxon>Nematoda</taxon>
        <taxon>Chromadorea</taxon>
        <taxon>Rhabditida</taxon>
        <taxon>Rhabditina</taxon>
        <taxon>Rhabditomorpha</taxon>
        <taxon>Rhabditoidea</taxon>
        <taxon>Rhabditidae</taxon>
        <taxon>Peloderinae</taxon>
        <taxon>Caenorhabditis</taxon>
    </lineage>
</organism>
<feature type="transmembrane region" description="Helical" evidence="1">
    <location>
        <begin position="12"/>
        <end position="30"/>
    </location>
</feature>
<evidence type="ECO:0000313" key="2">
    <source>
        <dbReference type="EMBL" id="EFO92007.1"/>
    </source>
</evidence>
<name>E3NBK7_CAERE</name>
<protein>
    <submittedName>
        <fullName evidence="2">Uncharacterized protein</fullName>
    </submittedName>
</protein>
<keyword evidence="3" id="KW-1185">Reference proteome</keyword>
<evidence type="ECO:0000313" key="3">
    <source>
        <dbReference type="Proteomes" id="UP000008281"/>
    </source>
</evidence>
<dbReference type="AlphaFoldDB" id="E3NBK7"/>
<dbReference type="HOGENOM" id="CLU_1262581_0_0_1"/>
<dbReference type="EMBL" id="DS268586">
    <property type="protein sequence ID" value="EFO92007.1"/>
    <property type="molecule type" value="Genomic_DNA"/>
</dbReference>
<dbReference type="Proteomes" id="UP000008281">
    <property type="component" value="Unassembled WGS sequence"/>
</dbReference>
<feature type="transmembrane region" description="Helical" evidence="1">
    <location>
        <begin position="105"/>
        <end position="128"/>
    </location>
</feature>
<dbReference type="PROSITE" id="PS51257">
    <property type="entry name" value="PROKAR_LIPOPROTEIN"/>
    <property type="match status" value="1"/>
</dbReference>
<dbReference type="InParanoid" id="E3NBK7"/>
<evidence type="ECO:0000256" key="1">
    <source>
        <dbReference type="SAM" id="Phobius"/>
    </source>
</evidence>
<gene>
    <name evidence="2" type="ORF">CRE_10624</name>
</gene>
<keyword evidence="1" id="KW-0472">Membrane</keyword>
<keyword evidence="1" id="KW-0812">Transmembrane</keyword>
<feature type="transmembrane region" description="Helical" evidence="1">
    <location>
        <begin position="36"/>
        <end position="57"/>
    </location>
</feature>
<feature type="transmembrane region" description="Helical" evidence="1">
    <location>
        <begin position="140"/>
        <end position="159"/>
    </location>
</feature>
<feature type="transmembrane region" description="Helical" evidence="1">
    <location>
        <begin position="77"/>
        <end position="99"/>
    </location>
</feature>
<reference evidence="2" key="1">
    <citation type="submission" date="2007-07" db="EMBL/GenBank/DDBJ databases">
        <title>PCAP assembly of the Caenorhabditis remanei genome.</title>
        <authorList>
            <consortium name="The Caenorhabditis remanei Sequencing Consortium"/>
            <person name="Wilson R.K."/>
        </authorList>
    </citation>
    <scope>NUCLEOTIDE SEQUENCE [LARGE SCALE GENOMIC DNA]</scope>
    <source>
        <strain evidence="2">PB4641</strain>
    </source>
</reference>
<accession>E3NBK7</accession>